<dbReference type="Pfam" id="PF13432">
    <property type="entry name" value="TPR_16"/>
    <property type="match status" value="5"/>
</dbReference>
<dbReference type="AlphaFoldDB" id="A0A1U7DIC6"/>
<dbReference type="InterPro" id="IPR027417">
    <property type="entry name" value="P-loop_NTPase"/>
</dbReference>
<dbReference type="PROSITE" id="PS50005">
    <property type="entry name" value="TPR"/>
    <property type="match status" value="1"/>
</dbReference>
<dbReference type="OrthoDB" id="9800698at2"/>
<keyword evidence="2" id="KW-1185">Reference proteome</keyword>
<dbReference type="STRING" id="1267768.BV394_08450"/>
<sequence>MIPVNPAQIPALYKQAMGLQAAGRLDEARAIYQRILTANTGLAEVHFQAARIDAAQGNPGAALEGFERALALKPGEPAIWTEAAQAVRALDDAALTRDFLARAKKARLSPAALLKVQERARPPARAKSATRADIGTADPRQVQQAIEALAAGRLDQARKRIEALLAGNTRAPALHAIRADVLAAQKQHGAALKAVEQAITLAPDYAEAHAARGRILAATGRGAEALAATRKALALLPGMRRAWIDLARMLADGGDAPAAIAAARRALALPSKAPGADAIPLAILGDQQMQERDFVGAEESFRKLVALDPGPEAGLRLAEALARLGRAAEALALHDRLLAQVEGEAPAGAAILSRKASLLQTTGAFAEARAAFEAALALAPEDAEIFRGYALSVKLSEDDPHLQRMAARFDEATLSDAERSALGFALAKVMEDLGRHDRVMGYLHAANAAARRQSPYDIKAELRHARAMTAAFAGLGAGATPPAGTSDLAPIFVTGMPRSGTTLVEQILASHSRTRGIGEIGLAAREAGRLLSAIGAGAEGEAPGFRPVDSLQDEEIAALGHRYGKLLERAGIDLDGRRVIDKSIQTYRVMPLIRLALPASRVVVVRRDPRDTLLSIYRNSFAAGSYGYASDLRDLAETWKLFDETIRIWRQKFPGWFVEISYEALVADPEGETRRLLEACALEFEPGCLSFHQARHEVRTLSVYQVRQPIYASSLKGWRRYRDELAPMLEALDLEEDDDVAG</sequence>
<accession>A0A2M9DCP2</accession>
<evidence type="ECO:0000313" key="2">
    <source>
        <dbReference type="Proteomes" id="UP000187266"/>
    </source>
</evidence>
<dbReference type="PANTHER" id="PTHR12788">
    <property type="entry name" value="PROTEIN-TYROSINE SULFOTRANSFERASE 2"/>
    <property type="match status" value="1"/>
</dbReference>
<dbReference type="EMBL" id="CP019124">
    <property type="protein sequence ID" value="APX89742.1"/>
    <property type="molecule type" value="Genomic_DNA"/>
</dbReference>
<gene>
    <name evidence="1" type="ORF">BV394_08450</name>
</gene>
<dbReference type="SMART" id="SM00028">
    <property type="entry name" value="TPR"/>
    <property type="match status" value="7"/>
</dbReference>
<dbReference type="Gene3D" id="1.25.40.10">
    <property type="entry name" value="Tetratricopeptide repeat domain"/>
    <property type="match status" value="2"/>
</dbReference>
<proteinExistence type="predicted"/>
<dbReference type="InterPro" id="IPR019734">
    <property type="entry name" value="TPR_rpt"/>
</dbReference>
<evidence type="ECO:0000313" key="1">
    <source>
        <dbReference type="EMBL" id="APX89742.1"/>
    </source>
</evidence>
<dbReference type="PANTHER" id="PTHR12788:SF10">
    <property type="entry name" value="PROTEIN-TYROSINE SULFOTRANSFERASE"/>
    <property type="match status" value="1"/>
</dbReference>
<name>A0A1U7DIC6_9RHOB</name>
<dbReference type="InterPro" id="IPR026634">
    <property type="entry name" value="TPST-like"/>
</dbReference>
<dbReference type="RefSeq" id="WP_076979764.1">
    <property type="nucleotide sequence ID" value="NZ_CP019124.1"/>
</dbReference>
<dbReference type="SUPFAM" id="SSF52540">
    <property type="entry name" value="P-loop containing nucleoside triphosphate hydrolases"/>
    <property type="match status" value="1"/>
</dbReference>
<dbReference type="Gene3D" id="3.40.50.300">
    <property type="entry name" value="P-loop containing nucleotide triphosphate hydrolases"/>
    <property type="match status" value="1"/>
</dbReference>
<dbReference type="SUPFAM" id="SSF48452">
    <property type="entry name" value="TPR-like"/>
    <property type="match status" value="2"/>
</dbReference>
<protein>
    <submittedName>
        <fullName evidence="1">Uncharacterized protein</fullName>
    </submittedName>
</protein>
<reference evidence="1 2" key="1">
    <citation type="submission" date="2017-01" db="EMBL/GenBank/DDBJ databases">
        <title>Genomic analysis of Xuhuaishuia manganoxidans DY6-4.</title>
        <authorList>
            <person name="Wang X."/>
        </authorList>
    </citation>
    <scope>NUCLEOTIDE SEQUENCE [LARGE SCALE GENOMIC DNA]</scope>
    <source>
        <strain evidence="1 2">DY6-4</strain>
    </source>
</reference>
<organism evidence="1 2">
    <name type="scientific">Brevirhabdus pacifica</name>
    <dbReference type="NCBI Taxonomy" id="1267768"/>
    <lineage>
        <taxon>Bacteria</taxon>
        <taxon>Pseudomonadati</taxon>
        <taxon>Pseudomonadota</taxon>
        <taxon>Alphaproteobacteria</taxon>
        <taxon>Rhodobacterales</taxon>
        <taxon>Paracoccaceae</taxon>
        <taxon>Brevirhabdus</taxon>
    </lineage>
</organism>
<dbReference type="GO" id="GO:0008476">
    <property type="term" value="F:protein-tyrosine sulfotransferase activity"/>
    <property type="evidence" value="ECO:0007669"/>
    <property type="project" value="InterPro"/>
</dbReference>
<dbReference type="InterPro" id="IPR011990">
    <property type="entry name" value="TPR-like_helical_dom_sf"/>
</dbReference>
<dbReference type="Proteomes" id="UP000187266">
    <property type="component" value="Chromosome"/>
</dbReference>
<dbReference type="Pfam" id="PF13469">
    <property type="entry name" value="Sulfotransfer_3"/>
    <property type="match status" value="1"/>
</dbReference>
<accession>A0A1U7DIC6</accession>